<feature type="transmembrane region" description="Helical" evidence="8">
    <location>
        <begin position="57"/>
        <end position="82"/>
    </location>
</feature>
<keyword evidence="10" id="KW-1185">Reference proteome</keyword>
<comment type="caution">
    <text evidence="9">The sequence shown here is derived from an EMBL/GenBank/DDBJ whole genome shotgun (WGS) entry which is preliminary data.</text>
</comment>
<keyword evidence="6 8" id="KW-0472">Membrane</keyword>
<keyword evidence="3" id="KW-0406">Ion transport</keyword>
<keyword evidence="7" id="KW-0813">Transport</keyword>
<evidence type="ECO:0000256" key="7">
    <source>
        <dbReference type="RuleBase" id="RU003943"/>
    </source>
</evidence>
<keyword evidence="5 8" id="KW-1133">Transmembrane helix</keyword>
<keyword evidence="4 7" id="KW-0812">Transmembrane</keyword>
<dbReference type="GO" id="GO:0010043">
    <property type="term" value="P:response to zinc ion"/>
    <property type="evidence" value="ECO:0007669"/>
    <property type="project" value="TreeGrafter"/>
</dbReference>
<feature type="transmembrane region" description="Helical" evidence="8">
    <location>
        <begin position="94"/>
        <end position="115"/>
    </location>
</feature>
<organism evidence="9 10">
    <name type="scientific">Moellerella wisconsensis ATCC 35017</name>
    <dbReference type="NCBI Taxonomy" id="1354267"/>
    <lineage>
        <taxon>Bacteria</taxon>
        <taxon>Pseudomonadati</taxon>
        <taxon>Pseudomonadota</taxon>
        <taxon>Gammaproteobacteria</taxon>
        <taxon>Enterobacterales</taxon>
        <taxon>Morganellaceae</taxon>
        <taxon>Moellerella</taxon>
    </lineage>
</organism>
<dbReference type="AlphaFoldDB" id="A0A0N0I9I9"/>
<dbReference type="SUPFAM" id="SSF81345">
    <property type="entry name" value="ABC transporter involved in vitamin B12 uptake, BtuC"/>
    <property type="match status" value="1"/>
</dbReference>
<dbReference type="InterPro" id="IPR001626">
    <property type="entry name" value="ABC_TroCD"/>
</dbReference>
<feature type="transmembrane region" description="Helical" evidence="8">
    <location>
        <begin position="247"/>
        <end position="266"/>
    </location>
</feature>
<dbReference type="GO" id="GO:0055085">
    <property type="term" value="P:transmembrane transport"/>
    <property type="evidence" value="ECO:0007669"/>
    <property type="project" value="InterPro"/>
</dbReference>
<protein>
    <submittedName>
        <fullName evidence="9">Permease component of an ABC superfamily manganese transporter</fullName>
    </submittedName>
</protein>
<evidence type="ECO:0000256" key="6">
    <source>
        <dbReference type="ARBA" id="ARBA00023136"/>
    </source>
</evidence>
<dbReference type="Pfam" id="PF00950">
    <property type="entry name" value="ABC-3"/>
    <property type="match status" value="1"/>
</dbReference>
<feature type="transmembrane region" description="Helical" evidence="8">
    <location>
        <begin position="17"/>
        <end position="37"/>
    </location>
</feature>
<dbReference type="CDD" id="cd06550">
    <property type="entry name" value="TM_ABC_iron-siderophores_like"/>
    <property type="match status" value="1"/>
</dbReference>
<proteinExistence type="inferred from homology"/>
<dbReference type="Proteomes" id="UP000053226">
    <property type="component" value="Unassembled WGS sequence"/>
</dbReference>
<dbReference type="PANTHER" id="PTHR30477">
    <property type="entry name" value="ABC-TRANSPORTER METAL-BINDING PROTEIN"/>
    <property type="match status" value="1"/>
</dbReference>
<reference evidence="9 10" key="1">
    <citation type="submission" date="2015-07" db="EMBL/GenBank/DDBJ databases">
        <title>ATOL: Assembling a taxonomically balanced genome-scale reconstruction of the evolutionary history of the Enterobacteriaceae.</title>
        <authorList>
            <person name="Plunkett G.III."/>
            <person name="Neeno-Eckwall E.C."/>
            <person name="Glasner J.D."/>
            <person name="Perna N.T."/>
        </authorList>
    </citation>
    <scope>NUCLEOTIDE SEQUENCE [LARGE SCALE GENOMIC DNA]</scope>
    <source>
        <strain evidence="9 10">ATCC 35017</strain>
    </source>
</reference>
<dbReference type="GO" id="GO:0006826">
    <property type="term" value="P:iron ion transport"/>
    <property type="evidence" value="ECO:0007669"/>
    <property type="project" value="UniProtKB-KW"/>
</dbReference>
<evidence type="ECO:0000256" key="1">
    <source>
        <dbReference type="ARBA" id="ARBA00004141"/>
    </source>
</evidence>
<feature type="transmembrane region" description="Helical" evidence="8">
    <location>
        <begin position="135"/>
        <end position="153"/>
    </location>
</feature>
<dbReference type="Gene3D" id="1.10.3470.10">
    <property type="entry name" value="ABC transporter involved in vitamin B12 uptake, BtuC"/>
    <property type="match status" value="1"/>
</dbReference>
<evidence type="ECO:0000256" key="5">
    <source>
        <dbReference type="ARBA" id="ARBA00022989"/>
    </source>
</evidence>
<evidence type="ECO:0000313" key="9">
    <source>
        <dbReference type="EMBL" id="KPD02222.1"/>
    </source>
</evidence>
<gene>
    <name evidence="9" type="ORF">M992_2216</name>
</gene>
<evidence type="ECO:0000256" key="4">
    <source>
        <dbReference type="ARBA" id="ARBA00022692"/>
    </source>
</evidence>
<feature type="transmembrane region" description="Helical" evidence="8">
    <location>
        <begin position="174"/>
        <end position="191"/>
    </location>
</feature>
<evidence type="ECO:0000256" key="2">
    <source>
        <dbReference type="ARBA" id="ARBA00008034"/>
    </source>
</evidence>
<keyword evidence="3" id="KW-0408">Iron</keyword>
<dbReference type="RefSeq" id="WP_053908653.1">
    <property type="nucleotide sequence ID" value="NZ_CAWMUS010000022.1"/>
</dbReference>
<evidence type="ECO:0000256" key="8">
    <source>
        <dbReference type="SAM" id="Phobius"/>
    </source>
</evidence>
<evidence type="ECO:0000313" key="10">
    <source>
        <dbReference type="Proteomes" id="UP000053226"/>
    </source>
</evidence>
<dbReference type="GO" id="GO:0043190">
    <property type="term" value="C:ATP-binding cassette (ABC) transporter complex"/>
    <property type="evidence" value="ECO:0007669"/>
    <property type="project" value="InterPro"/>
</dbReference>
<dbReference type="EMBL" id="LGAA01000022">
    <property type="protein sequence ID" value="KPD02222.1"/>
    <property type="molecule type" value="Genomic_DNA"/>
</dbReference>
<evidence type="ECO:0000256" key="3">
    <source>
        <dbReference type="ARBA" id="ARBA00022496"/>
    </source>
</evidence>
<dbReference type="InterPro" id="IPR037294">
    <property type="entry name" value="ABC_BtuC-like"/>
</dbReference>
<feature type="transmembrane region" description="Helical" evidence="8">
    <location>
        <begin position="221"/>
        <end position="241"/>
    </location>
</feature>
<sequence>MFELLLQPFEYNYMVKAIWVSAIVGAVCAFLSAYLMLKGWSLMGDALSHSVVPGVAGAYALGLPYAVGAFFTGILAALAMTFIRHITRLREDAVIGFIFSTFFAAGLLIVSLNPTSVNVQTIIFGNILGIADSDVLQVEIIIGISFVVLMMIWKDLLVVFFDESHARSIGLNPMKLKIIFFTLLSACTVAALQTVGAILVIAMVVTPGATAYLLTDQFKRLLIIAVAIGTISSAVGAYASYFLNGATGGLIVTLQTVIFLLAFFFAPKHGVLASRRNARIESANLRAIHQKKQQGAENE</sequence>
<dbReference type="GO" id="GO:0071281">
    <property type="term" value="P:cellular response to iron ion"/>
    <property type="evidence" value="ECO:0007669"/>
    <property type="project" value="UniProtKB-ARBA"/>
</dbReference>
<dbReference type="FunFam" id="1.10.3470.10:FF:000003">
    <property type="entry name" value="Iron ABC transporter permease SitD"/>
    <property type="match status" value="1"/>
</dbReference>
<dbReference type="PANTHER" id="PTHR30477:SF13">
    <property type="entry name" value="IRON TRANSPORT SYSTEM MEMBRANE PROTEIN HI_0360-RELATED"/>
    <property type="match status" value="1"/>
</dbReference>
<accession>A0A0N0I9I9</accession>
<name>A0A0N0I9I9_9GAMM</name>
<comment type="similarity">
    <text evidence="2 7">Belongs to the ABC-3 integral membrane protein family.</text>
</comment>
<comment type="subcellular location">
    <subcellularLocation>
        <location evidence="7">Cell membrane</location>
        <topology evidence="7">Multi-pass membrane protein</topology>
    </subcellularLocation>
    <subcellularLocation>
        <location evidence="1">Membrane</location>
        <topology evidence="1">Multi-pass membrane protein</topology>
    </subcellularLocation>
</comment>
<dbReference type="OrthoDB" id="9804300at2"/>
<keyword evidence="3" id="KW-0410">Iron transport</keyword>